<name>A0AA39J4Q5_ARMTA</name>
<keyword evidence="2" id="KW-1185">Reference proteome</keyword>
<evidence type="ECO:0000313" key="2">
    <source>
        <dbReference type="Proteomes" id="UP001175211"/>
    </source>
</evidence>
<protein>
    <submittedName>
        <fullName evidence="1">Uncharacterized protein</fullName>
    </submittedName>
</protein>
<dbReference type="GeneID" id="85354131"/>
<organism evidence="1 2">
    <name type="scientific">Armillaria tabescens</name>
    <name type="common">Ringless honey mushroom</name>
    <name type="synonym">Agaricus tabescens</name>
    <dbReference type="NCBI Taxonomy" id="1929756"/>
    <lineage>
        <taxon>Eukaryota</taxon>
        <taxon>Fungi</taxon>
        <taxon>Dikarya</taxon>
        <taxon>Basidiomycota</taxon>
        <taxon>Agaricomycotina</taxon>
        <taxon>Agaricomycetes</taxon>
        <taxon>Agaricomycetidae</taxon>
        <taxon>Agaricales</taxon>
        <taxon>Marasmiineae</taxon>
        <taxon>Physalacriaceae</taxon>
        <taxon>Desarmillaria</taxon>
    </lineage>
</organism>
<evidence type="ECO:0000313" key="1">
    <source>
        <dbReference type="EMBL" id="KAK0435569.1"/>
    </source>
</evidence>
<comment type="caution">
    <text evidence="1">The sequence shown here is derived from an EMBL/GenBank/DDBJ whole genome shotgun (WGS) entry which is preliminary data.</text>
</comment>
<proteinExistence type="predicted"/>
<dbReference type="Proteomes" id="UP001175211">
    <property type="component" value="Unassembled WGS sequence"/>
</dbReference>
<gene>
    <name evidence="1" type="ORF">EV420DRAFT_1487942</name>
</gene>
<dbReference type="EMBL" id="JAUEPS010000147">
    <property type="protein sequence ID" value="KAK0435569.1"/>
    <property type="molecule type" value="Genomic_DNA"/>
</dbReference>
<dbReference type="AlphaFoldDB" id="A0AA39J4Q5"/>
<dbReference type="RefSeq" id="XP_060322009.1">
    <property type="nucleotide sequence ID" value="XM_060470583.1"/>
</dbReference>
<reference evidence="1" key="1">
    <citation type="submission" date="2023-06" db="EMBL/GenBank/DDBJ databases">
        <authorList>
            <consortium name="Lawrence Berkeley National Laboratory"/>
            <person name="Ahrendt S."/>
            <person name="Sahu N."/>
            <person name="Indic B."/>
            <person name="Wong-Bajracharya J."/>
            <person name="Merenyi Z."/>
            <person name="Ke H.-M."/>
            <person name="Monk M."/>
            <person name="Kocsube S."/>
            <person name="Drula E."/>
            <person name="Lipzen A."/>
            <person name="Balint B."/>
            <person name="Henrissat B."/>
            <person name="Andreopoulos B."/>
            <person name="Martin F.M."/>
            <person name="Harder C.B."/>
            <person name="Rigling D."/>
            <person name="Ford K.L."/>
            <person name="Foster G.D."/>
            <person name="Pangilinan J."/>
            <person name="Papanicolaou A."/>
            <person name="Barry K."/>
            <person name="LaButti K."/>
            <person name="Viragh M."/>
            <person name="Koriabine M."/>
            <person name="Yan M."/>
            <person name="Riley R."/>
            <person name="Champramary S."/>
            <person name="Plett K.L."/>
            <person name="Tsai I.J."/>
            <person name="Slot J."/>
            <person name="Sipos G."/>
            <person name="Plett J."/>
            <person name="Nagy L.G."/>
            <person name="Grigoriev I.V."/>
        </authorList>
    </citation>
    <scope>NUCLEOTIDE SEQUENCE</scope>
    <source>
        <strain evidence="1">CCBAS 213</strain>
    </source>
</reference>
<accession>A0AA39J4Q5</accession>
<sequence>MNQTELTIDFSKPNHRLNTDRSNVPLGWSCDWARFDGSDFILAPCINGRIRQNAVLERCYSTYGDIFFVMYKVGSYKTILRCGDDTRQYYLFNFDTDKLYKFTKKYPTLEAFMERATLWINGDAQIYSVTPFAAAEIKAGRVSVRELELAWDLEEEAIEGGNVIASVIKLSLSSSRDLRKLFSAAMQAAIILLVLALGAQLPGGRSWLAMIYVEANISGDAKAAVVETAWGYEAVYDTKQEAALRVVGLSRCSSRGAYGWESGLEEGRAYAKTHYLREMGGGDVRKMRGFGDRHVRQHLIKAKQLDTHVRREEYGLIKSCIPVGGGVPKGYWMHRGRGDLHLR</sequence>